<feature type="region of interest" description="Disordered" evidence="1">
    <location>
        <begin position="41"/>
        <end position="75"/>
    </location>
</feature>
<dbReference type="Proteomes" id="UP000241690">
    <property type="component" value="Unassembled WGS sequence"/>
</dbReference>
<feature type="region of interest" description="Disordered" evidence="1">
    <location>
        <begin position="1"/>
        <end position="28"/>
    </location>
</feature>
<dbReference type="AlphaFoldDB" id="A0A2T3ZSH9"/>
<dbReference type="GeneID" id="36623177"/>
<proteinExistence type="predicted"/>
<feature type="compositionally biased region" description="Basic and acidic residues" evidence="1">
    <location>
        <begin position="15"/>
        <end position="27"/>
    </location>
</feature>
<organism evidence="2 3">
    <name type="scientific">Trichoderma harzianum CBS 226.95</name>
    <dbReference type="NCBI Taxonomy" id="983964"/>
    <lineage>
        <taxon>Eukaryota</taxon>
        <taxon>Fungi</taxon>
        <taxon>Dikarya</taxon>
        <taxon>Ascomycota</taxon>
        <taxon>Pezizomycotina</taxon>
        <taxon>Sordariomycetes</taxon>
        <taxon>Hypocreomycetidae</taxon>
        <taxon>Hypocreales</taxon>
        <taxon>Hypocreaceae</taxon>
        <taxon>Trichoderma</taxon>
    </lineage>
</organism>
<evidence type="ECO:0000313" key="2">
    <source>
        <dbReference type="EMBL" id="PTB47745.1"/>
    </source>
</evidence>
<accession>A0A2T3ZSH9</accession>
<gene>
    <name evidence="2" type="ORF">M431DRAFT_367578</name>
</gene>
<sequence>MERGAKSSNVTTSYHRSDQRPSRRKPAEALVTVRQQRICENKEAHGVRGQPKRKPRMPPFQRIGKPSRGTVGSRTGRKWWEMGKVWYVEEREAILRRGGRAATALFGGGLAPFTVIQADQ</sequence>
<feature type="compositionally biased region" description="Polar residues" evidence="1">
    <location>
        <begin position="1"/>
        <end position="14"/>
    </location>
</feature>
<dbReference type="EMBL" id="KZ679708">
    <property type="protein sequence ID" value="PTB47745.1"/>
    <property type="molecule type" value="Genomic_DNA"/>
</dbReference>
<dbReference type="RefSeq" id="XP_024767422.1">
    <property type="nucleotide sequence ID" value="XM_024914611.1"/>
</dbReference>
<keyword evidence="3" id="KW-1185">Reference proteome</keyword>
<name>A0A2T3ZSH9_TRIHA</name>
<reference evidence="2 3" key="1">
    <citation type="submission" date="2016-07" db="EMBL/GenBank/DDBJ databases">
        <title>Multiple horizontal gene transfer events from other fungi enriched the ability of initially mycotrophic Trichoderma (Ascomycota) to feed on dead plant biomass.</title>
        <authorList>
            <consortium name="DOE Joint Genome Institute"/>
            <person name="Aerts A."/>
            <person name="Atanasova L."/>
            <person name="Chenthamara K."/>
            <person name="Zhang J."/>
            <person name="Grujic M."/>
            <person name="Henrissat B."/>
            <person name="Kuo A."/>
            <person name="Salamov A."/>
            <person name="Lipzen A."/>
            <person name="Labutti K."/>
            <person name="Barry K."/>
            <person name="Miao Y."/>
            <person name="Rahimi M.J."/>
            <person name="Shen Q."/>
            <person name="Grigoriev I.V."/>
            <person name="Kubicek C.P."/>
            <person name="Druzhinina I.S."/>
        </authorList>
    </citation>
    <scope>NUCLEOTIDE SEQUENCE [LARGE SCALE GENOMIC DNA]</scope>
    <source>
        <strain evidence="2 3">CBS 226.95</strain>
    </source>
</reference>
<evidence type="ECO:0000313" key="3">
    <source>
        <dbReference type="Proteomes" id="UP000241690"/>
    </source>
</evidence>
<evidence type="ECO:0000256" key="1">
    <source>
        <dbReference type="SAM" id="MobiDB-lite"/>
    </source>
</evidence>
<protein>
    <submittedName>
        <fullName evidence="2">Uncharacterized protein</fullName>
    </submittedName>
</protein>